<proteinExistence type="predicted"/>
<dbReference type="RefSeq" id="WP_004628050.1">
    <property type="nucleotide sequence ID" value="NZ_AORV01000051.1"/>
</dbReference>
<gene>
    <name evidence="2" type="ORF">CTER_3633</name>
</gene>
<comment type="caution">
    <text evidence="2">The sequence shown here is derived from an EMBL/GenBank/DDBJ whole genome shotgun (WGS) entry which is preliminary data.</text>
</comment>
<feature type="transmembrane region" description="Helical" evidence="1">
    <location>
        <begin position="86"/>
        <end position="111"/>
    </location>
</feature>
<dbReference type="AlphaFoldDB" id="S0FH20"/>
<dbReference type="PATRIC" id="fig|1195236.3.peg.3847"/>
<name>S0FH20_RUMCE</name>
<dbReference type="STRING" id="1195236.CTER_3633"/>
<dbReference type="Proteomes" id="UP000014155">
    <property type="component" value="Unassembled WGS sequence"/>
</dbReference>
<accession>S0FH20</accession>
<keyword evidence="3" id="KW-1185">Reference proteome</keyword>
<evidence type="ECO:0008006" key="4">
    <source>
        <dbReference type="Google" id="ProtNLM"/>
    </source>
</evidence>
<keyword evidence="1" id="KW-0812">Transmembrane</keyword>
<evidence type="ECO:0000256" key="1">
    <source>
        <dbReference type="SAM" id="Phobius"/>
    </source>
</evidence>
<keyword evidence="1" id="KW-0472">Membrane</keyword>
<feature type="transmembrane region" description="Helical" evidence="1">
    <location>
        <begin position="131"/>
        <end position="151"/>
    </location>
</feature>
<organism evidence="2 3">
    <name type="scientific">Ruminiclostridium cellobioparum subsp. termitidis CT1112</name>
    <dbReference type="NCBI Taxonomy" id="1195236"/>
    <lineage>
        <taxon>Bacteria</taxon>
        <taxon>Bacillati</taxon>
        <taxon>Bacillota</taxon>
        <taxon>Clostridia</taxon>
        <taxon>Eubacteriales</taxon>
        <taxon>Oscillospiraceae</taxon>
        <taxon>Ruminiclostridium</taxon>
    </lineage>
</organism>
<dbReference type="eggNOG" id="ENOG5033PF9">
    <property type="taxonomic scope" value="Bacteria"/>
</dbReference>
<sequence>MKCNESRDYMMKFFDKNINDIEEAQLKQHIKSCTKCSEEFSVLSEIFSEIEQDLAIEPPEDFELQVMSRLEREVVMYTKPAEKNTFVYDILLVAVSFIFVILFGGILYEAVKYPLGFFQNVQIATDLAKEFFSAAVTMAKGIGIAVMGVAASVYKTYYYLYILLGVLLLVIQGVFIRMVREGNGAVQ</sequence>
<keyword evidence="1" id="KW-1133">Transmembrane helix</keyword>
<reference evidence="2 3" key="1">
    <citation type="journal article" date="2013" name="Genome Announc.">
        <title>Draft Genome Sequence of the Cellulolytic, Mesophilic, Anaerobic Bacterium Clostridium termitidis Strain CT1112 (DSM 5398).</title>
        <authorList>
            <person name="Lal S."/>
            <person name="Ramachandran U."/>
            <person name="Zhang X."/>
            <person name="Munir R."/>
            <person name="Sparling R."/>
            <person name="Levin D.B."/>
        </authorList>
    </citation>
    <scope>NUCLEOTIDE SEQUENCE [LARGE SCALE GENOMIC DNA]</scope>
    <source>
        <strain evidence="2 3">CT1112</strain>
    </source>
</reference>
<feature type="transmembrane region" description="Helical" evidence="1">
    <location>
        <begin position="158"/>
        <end position="179"/>
    </location>
</feature>
<dbReference type="EMBL" id="AORV01000051">
    <property type="protein sequence ID" value="EMS70612.1"/>
    <property type="molecule type" value="Genomic_DNA"/>
</dbReference>
<evidence type="ECO:0000313" key="2">
    <source>
        <dbReference type="EMBL" id="EMS70612.1"/>
    </source>
</evidence>
<protein>
    <recommendedName>
        <fullName evidence="4">Zinc-finger domain-containing protein</fullName>
    </recommendedName>
</protein>
<evidence type="ECO:0000313" key="3">
    <source>
        <dbReference type="Proteomes" id="UP000014155"/>
    </source>
</evidence>